<accession>A0A844DVJ3</accession>
<organism evidence="1 2">
    <name type="scientific">Faecalibacterium prausnitzii</name>
    <dbReference type="NCBI Taxonomy" id="853"/>
    <lineage>
        <taxon>Bacteria</taxon>
        <taxon>Bacillati</taxon>
        <taxon>Bacillota</taxon>
        <taxon>Clostridia</taxon>
        <taxon>Eubacteriales</taxon>
        <taxon>Oscillospiraceae</taxon>
        <taxon>Faecalibacterium</taxon>
    </lineage>
</organism>
<dbReference type="AlphaFoldDB" id="A0A844DVJ3"/>
<dbReference type="RefSeq" id="WP_154277011.1">
    <property type="nucleotide sequence ID" value="NZ_WKQN01000005.1"/>
</dbReference>
<dbReference type="Proteomes" id="UP000461506">
    <property type="component" value="Unassembled WGS sequence"/>
</dbReference>
<sequence length="130" mass="15126">MTVGKAIETADKLRPNNGFDRELKILWLRQADAGLRKSVVDKSDTTDFDAVGADILYDREQELLRQDAELLLPEPYDSYYTHYLAAQMDAALGETDRYANEMQLANENQQEFAAWCRHTYLPRMATKWRY</sequence>
<evidence type="ECO:0000313" key="1">
    <source>
        <dbReference type="EMBL" id="MSC63153.1"/>
    </source>
</evidence>
<gene>
    <name evidence="1" type="ORF">GKD95_07350</name>
</gene>
<comment type="caution">
    <text evidence="1">The sequence shown here is derived from an EMBL/GenBank/DDBJ whole genome shotgun (WGS) entry which is preliminary data.</text>
</comment>
<protein>
    <submittedName>
        <fullName evidence="1">Uncharacterized protein</fullName>
    </submittedName>
</protein>
<evidence type="ECO:0000313" key="2">
    <source>
        <dbReference type="Proteomes" id="UP000461506"/>
    </source>
</evidence>
<dbReference type="EMBL" id="WKQN01000005">
    <property type="protein sequence ID" value="MSC63153.1"/>
    <property type="molecule type" value="Genomic_DNA"/>
</dbReference>
<proteinExistence type="predicted"/>
<name>A0A844DVJ3_9FIRM</name>
<reference evidence="1 2" key="1">
    <citation type="journal article" date="2019" name="Nat. Med.">
        <title>A library of human gut bacterial isolates paired with longitudinal multiomics data enables mechanistic microbiome research.</title>
        <authorList>
            <person name="Poyet M."/>
            <person name="Groussin M."/>
            <person name="Gibbons S.M."/>
            <person name="Avila-Pacheco J."/>
            <person name="Jiang X."/>
            <person name="Kearney S.M."/>
            <person name="Perrotta A.R."/>
            <person name="Berdy B."/>
            <person name="Zhao S."/>
            <person name="Lieberman T.D."/>
            <person name="Swanson P.K."/>
            <person name="Smith M."/>
            <person name="Roesemann S."/>
            <person name="Alexander J.E."/>
            <person name="Rich S.A."/>
            <person name="Livny J."/>
            <person name="Vlamakis H."/>
            <person name="Clish C."/>
            <person name="Bullock K."/>
            <person name="Deik A."/>
            <person name="Scott J."/>
            <person name="Pierce K.A."/>
            <person name="Xavier R.J."/>
            <person name="Alm E.J."/>
        </authorList>
    </citation>
    <scope>NUCLEOTIDE SEQUENCE [LARGE SCALE GENOMIC DNA]</scope>
    <source>
        <strain evidence="1 2">BIOML-A1</strain>
    </source>
</reference>